<feature type="short sequence motif" description="Histidine triad motif" evidence="1">
    <location>
        <begin position="115"/>
        <end position="119"/>
    </location>
</feature>
<organism evidence="3 4">
    <name type="scientific">Micromonospora endophytica</name>
    <dbReference type="NCBI Taxonomy" id="515350"/>
    <lineage>
        <taxon>Bacteria</taxon>
        <taxon>Bacillati</taxon>
        <taxon>Actinomycetota</taxon>
        <taxon>Actinomycetes</taxon>
        <taxon>Micromonosporales</taxon>
        <taxon>Micromonosporaceae</taxon>
        <taxon>Micromonospora</taxon>
    </lineage>
</organism>
<dbReference type="Gene3D" id="3.30.428.10">
    <property type="entry name" value="HIT-like"/>
    <property type="match status" value="1"/>
</dbReference>
<dbReference type="InterPro" id="IPR011146">
    <property type="entry name" value="HIT-like"/>
</dbReference>
<dbReference type="InterPro" id="IPR036265">
    <property type="entry name" value="HIT-like_sf"/>
</dbReference>
<proteinExistence type="predicted"/>
<dbReference type="GO" id="GO:0003824">
    <property type="term" value="F:catalytic activity"/>
    <property type="evidence" value="ECO:0007669"/>
    <property type="project" value="InterPro"/>
</dbReference>
<comment type="caution">
    <text evidence="3">The sequence shown here is derived from an EMBL/GenBank/DDBJ whole genome shotgun (WGS) entry which is preliminary data.</text>
</comment>
<gene>
    <name evidence="3" type="ORF">C1I93_03335</name>
</gene>
<accession>A0A2W2E5L6</accession>
<sequence>MGATPLCNGAELCDELRSGDVNSFTATYRGDPASREIASMSGFRLIADPSPLTVGHLLLLPERHYLSFGHLDAARSDLVRSALCLLRPLYVATFGQMTILEHGSSSTIPSACITHAHWHVLPIDGARLVDVIARDGLVAVPLPDFTALRQFAAADRPYYYCCYGDSSHVAFDAQRRVRAQYLRSAVGAMLGIPDPEWDWSLVIRKNLLRATMVATQGWRERLAKVPTAPAVRA</sequence>
<dbReference type="AlphaFoldDB" id="A0A2W2E5L6"/>
<evidence type="ECO:0000313" key="4">
    <source>
        <dbReference type="Proteomes" id="UP000248627"/>
    </source>
</evidence>
<feature type="domain" description="HIT" evidence="2">
    <location>
        <begin position="23"/>
        <end position="133"/>
    </location>
</feature>
<dbReference type="EMBL" id="POTX01000012">
    <property type="protein sequence ID" value="PZG00194.1"/>
    <property type="molecule type" value="Genomic_DNA"/>
</dbReference>
<dbReference type="SUPFAM" id="SSF54197">
    <property type="entry name" value="HIT-like"/>
    <property type="match status" value="1"/>
</dbReference>
<evidence type="ECO:0000313" key="3">
    <source>
        <dbReference type="EMBL" id="PZG00194.1"/>
    </source>
</evidence>
<dbReference type="Proteomes" id="UP000248627">
    <property type="component" value="Unassembled WGS sequence"/>
</dbReference>
<evidence type="ECO:0000256" key="1">
    <source>
        <dbReference type="PROSITE-ProRule" id="PRU00464"/>
    </source>
</evidence>
<reference evidence="3 4" key="1">
    <citation type="submission" date="2018-01" db="EMBL/GenBank/DDBJ databases">
        <title>Draft genome sequence of Jishengella endophytica.</title>
        <authorList>
            <person name="Sahin N."/>
            <person name="Ay H."/>
            <person name="Saygin H."/>
        </authorList>
    </citation>
    <scope>NUCLEOTIDE SEQUENCE [LARGE SCALE GENOMIC DNA]</scope>
    <source>
        <strain evidence="3 4">DSM 45430</strain>
    </source>
</reference>
<keyword evidence="4" id="KW-1185">Reference proteome</keyword>
<protein>
    <recommendedName>
        <fullName evidence="2">HIT domain-containing protein</fullName>
    </recommendedName>
</protein>
<evidence type="ECO:0000259" key="2">
    <source>
        <dbReference type="PROSITE" id="PS51084"/>
    </source>
</evidence>
<dbReference type="PROSITE" id="PS51084">
    <property type="entry name" value="HIT_2"/>
    <property type="match status" value="1"/>
</dbReference>
<name>A0A2W2E5L6_9ACTN</name>